<accession>A0A146KBS4</accession>
<dbReference type="AlphaFoldDB" id="A0A146KBS4"/>
<dbReference type="InterPro" id="IPR008937">
    <property type="entry name" value="Ras-like_GEF"/>
</dbReference>
<dbReference type="InterPro" id="IPR036964">
    <property type="entry name" value="RASGEF_cat_dom_sf"/>
</dbReference>
<protein>
    <submittedName>
        <fullName evidence="4">Ras guanine nucleotide exchange factor</fullName>
    </submittedName>
</protein>
<dbReference type="SMART" id="SM00147">
    <property type="entry name" value="RasGEF"/>
    <property type="match status" value="1"/>
</dbReference>
<dbReference type="PANTHER" id="PTHR23113:SF99">
    <property type="entry name" value="RASGEF DOMAIN-CONTAINING PROTEIN"/>
    <property type="match status" value="1"/>
</dbReference>
<proteinExistence type="predicted"/>
<organism evidence="4">
    <name type="scientific">Trepomonas sp. PC1</name>
    <dbReference type="NCBI Taxonomy" id="1076344"/>
    <lineage>
        <taxon>Eukaryota</taxon>
        <taxon>Metamonada</taxon>
        <taxon>Diplomonadida</taxon>
        <taxon>Hexamitidae</taxon>
        <taxon>Hexamitinae</taxon>
        <taxon>Trepomonas</taxon>
    </lineage>
</organism>
<dbReference type="GO" id="GO:0005886">
    <property type="term" value="C:plasma membrane"/>
    <property type="evidence" value="ECO:0007669"/>
    <property type="project" value="TreeGrafter"/>
</dbReference>
<dbReference type="InterPro" id="IPR001895">
    <property type="entry name" value="RASGEF_cat_dom"/>
</dbReference>
<dbReference type="GO" id="GO:0007265">
    <property type="term" value="P:Ras protein signal transduction"/>
    <property type="evidence" value="ECO:0007669"/>
    <property type="project" value="TreeGrafter"/>
</dbReference>
<dbReference type="GO" id="GO:0005085">
    <property type="term" value="F:guanyl-nucleotide exchange factor activity"/>
    <property type="evidence" value="ECO:0007669"/>
    <property type="project" value="UniProtKB-KW"/>
</dbReference>
<dbReference type="EMBL" id="GDID01003777">
    <property type="protein sequence ID" value="JAP92829.1"/>
    <property type="molecule type" value="Transcribed_RNA"/>
</dbReference>
<feature type="domain" description="Ras-GEF" evidence="3">
    <location>
        <begin position="5"/>
        <end position="235"/>
    </location>
</feature>
<evidence type="ECO:0000256" key="2">
    <source>
        <dbReference type="PROSITE-ProRule" id="PRU00168"/>
    </source>
</evidence>
<dbReference type="PROSITE" id="PS50009">
    <property type="entry name" value="RASGEF_CAT"/>
    <property type="match status" value="1"/>
</dbReference>
<gene>
    <name evidence="4" type="ORF">TPC1_15103</name>
</gene>
<name>A0A146KBS4_9EUKA</name>
<sequence length="236" mass="27607">LQQAAASELAQLLNYFTFETYSNVHPRELIGNQLAKHPERCPNVSLAVARQNNLTNFIAFDILSEKTTQKRLSKYQKYLTVADMLLKMNNYDASYTVINALIQTVVDRLELQKNLQKDFQILDQKLKQLFKITGNWQQIRKEIAQLQSQQYCVPILAVCFKDVFNVEENNEKFEEGRINFLRGYLVWRAVHQYLRFQAAKMPVFKIATGLYEELCGYNEVKESILYEMSFAIKPKE</sequence>
<dbReference type="InterPro" id="IPR023578">
    <property type="entry name" value="Ras_GEF_dom_sf"/>
</dbReference>
<evidence type="ECO:0000259" key="3">
    <source>
        <dbReference type="PROSITE" id="PS50009"/>
    </source>
</evidence>
<evidence type="ECO:0000256" key="1">
    <source>
        <dbReference type="ARBA" id="ARBA00022658"/>
    </source>
</evidence>
<dbReference type="PANTHER" id="PTHR23113">
    <property type="entry name" value="GUANINE NUCLEOTIDE EXCHANGE FACTOR"/>
    <property type="match status" value="1"/>
</dbReference>
<keyword evidence="1 2" id="KW-0344">Guanine-nucleotide releasing factor</keyword>
<dbReference type="SUPFAM" id="SSF48366">
    <property type="entry name" value="Ras GEF"/>
    <property type="match status" value="1"/>
</dbReference>
<feature type="non-terminal residue" evidence="4">
    <location>
        <position position="236"/>
    </location>
</feature>
<reference evidence="4" key="1">
    <citation type="submission" date="2015-07" db="EMBL/GenBank/DDBJ databases">
        <title>Adaptation to a free-living lifestyle via gene acquisitions in the diplomonad Trepomonas sp. PC1.</title>
        <authorList>
            <person name="Xu F."/>
            <person name="Jerlstrom-Hultqvist J."/>
            <person name="Kolisko M."/>
            <person name="Simpson A.G.B."/>
            <person name="Roger A.J."/>
            <person name="Svard S.G."/>
            <person name="Andersson J.O."/>
        </authorList>
    </citation>
    <scope>NUCLEOTIDE SEQUENCE</scope>
    <source>
        <strain evidence="4">PC1</strain>
    </source>
</reference>
<dbReference type="Pfam" id="PF00617">
    <property type="entry name" value="RasGEF"/>
    <property type="match status" value="1"/>
</dbReference>
<dbReference type="Gene3D" id="1.10.840.10">
    <property type="entry name" value="Ras guanine-nucleotide exchange factors catalytic domain"/>
    <property type="match status" value="1"/>
</dbReference>
<evidence type="ECO:0000313" key="4">
    <source>
        <dbReference type="EMBL" id="JAP92829.1"/>
    </source>
</evidence>
<feature type="non-terminal residue" evidence="4">
    <location>
        <position position="1"/>
    </location>
</feature>